<keyword evidence="3" id="KW-1185">Reference proteome</keyword>
<evidence type="ECO:0000313" key="3">
    <source>
        <dbReference type="Proteomes" id="UP000054196"/>
    </source>
</evidence>
<dbReference type="GeneID" id="18880383"/>
<dbReference type="AlphaFoldDB" id="R7S0M1"/>
<gene>
    <name evidence="2" type="ORF">PUNSTDRAFT_139638</name>
</gene>
<reference evidence="3" key="1">
    <citation type="journal article" date="2012" name="Science">
        <title>The Paleozoic origin of enzymatic lignin decomposition reconstructed from 31 fungal genomes.</title>
        <authorList>
            <person name="Floudas D."/>
            <person name="Binder M."/>
            <person name="Riley R."/>
            <person name="Barry K."/>
            <person name="Blanchette R.A."/>
            <person name="Henrissat B."/>
            <person name="Martinez A.T."/>
            <person name="Otillar R."/>
            <person name="Spatafora J.W."/>
            <person name="Yadav J.S."/>
            <person name="Aerts A."/>
            <person name="Benoit I."/>
            <person name="Boyd A."/>
            <person name="Carlson A."/>
            <person name="Copeland A."/>
            <person name="Coutinho P.M."/>
            <person name="de Vries R.P."/>
            <person name="Ferreira P."/>
            <person name="Findley K."/>
            <person name="Foster B."/>
            <person name="Gaskell J."/>
            <person name="Glotzer D."/>
            <person name="Gorecki P."/>
            <person name="Heitman J."/>
            <person name="Hesse C."/>
            <person name="Hori C."/>
            <person name="Igarashi K."/>
            <person name="Jurgens J.A."/>
            <person name="Kallen N."/>
            <person name="Kersten P."/>
            <person name="Kohler A."/>
            <person name="Kuees U."/>
            <person name="Kumar T.K.A."/>
            <person name="Kuo A."/>
            <person name="LaButti K."/>
            <person name="Larrondo L.F."/>
            <person name="Lindquist E."/>
            <person name="Ling A."/>
            <person name="Lombard V."/>
            <person name="Lucas S."/>
            <person name="Lundell T."/>
            <person name="Martin R."/>
            <person name="McLaughlin D.J."/>
            <person name="Morgenstern I."/>
            <person name="Morin E."/>
            <person name="Murat C."/>
            <person name="Nagy L.G."/>
            <person name="Nolan M."/>
            <person name="Ohm R.A."/>
            <person name="Patyshakuliyeva A."/>
            <person name="Rokas A."/>
            <person name="Ruiz-Duenas F.J."/>
            <person name="Sabat G."/>
            <person name="Salamov A."/>
            <person name="Samejima M."/>
            <person name="Schmutz J."/>
            <person name="Slot J.C."/>
            <person name="St John F."/>
            <person name="Stenlid J."/>
            <person name="Sun H."/>
            <person name="Sun S."/>
            <person name="Syed K."/>
            <person name="Tsang A."/>
            <person name="Wiebenga A."/>
            <person name="Young D."/>
            <person name="Pisabarro A."/>
            <person name="Eastwood D.C."/>
            <person name="Martin F."/>
            <person name="Cullen D."/>
            <person name="Grigoriev I.V."/>
            <person name="Hibbett D.S."/>
        </authorList>
    </citation>
    <scope>NUCLEOTIDE SEQUENCE [LARGE SCALE GENOMIC DNA]</scope>
    <source>
        <strain evidence="3">HHB-11173 SS5</strain>
    </source>
</reference>
<name>R7S0M1_PUNST</name>
<feature type="region of interest" description="Disordered" evidence="1">
    <location>
        <begin position="1"/>
        <end position="58"/>
    </location>
</feature>
<accession>R7S0M1</accession>
<evidence type="ECO:0000256" key="1">
    <source>
        <dbReference type="SAM" id="MobiDB-lite"/>
    </source>
</evidence>
<dbReference type="RefSeq" id="XP_007389425.1">
    <property type="nucleotide sequence ID" value="XM_007389363.1"/>
</dbReference>
<feature type="compositionally biased region" description="Acidic residues" evidence="1">
    <location>
        <begin position="46"/>
        <end position="55"/>
    </location>
</feature>
<dbReference type="HOGENOM" id="CLU_906538_0_0_1"/>
<feature type="compositionally biased region" description="Polar residues" evidence="1">
    <location>
        <begin position="8"/>
        <end position="18"/>
    </location>
</feature>
<organism evidence="2 3">
    <name type="scientific">Punctularia strigosozonata (strain HHB-11173)</name>
    <name type="common">White-rot fungus</name>
    <dbReference type="NCBI Taxonomy" id="741275"/>
    <lineage>
        <taxon>Eukaryota</taxon>
        <taxon>Fungi</taxon>
        <taxon>Dikarya</taxon>
        <taxon>Basidiomycota</taxon>
        <taxon>Agaricomycotina</taxon>
        <taxon>Agaricomycetes</taxon>
        <taxon>Corticiales</taxon>
        <taxon>Punctulariaceae</taxon>
        <taxon>Punctularia</taxon>
    </lineage>
</organism>
<dbReference type="KEGG" id="psq:PUNSTDRAFT_139638"/>
<dbReference type="Proteomes" id="UP000054196">
    <property type="component" value="Unassembled WGS sequence"/>
</dbReference>
<evidence type="ECO:0000313" key="2">
    <source>
        <dbReference type="EMBL" id="EIN03347.1"/>
    </source>
</evidence>
<feature type="compositionally biased region" description="Basic and acidic residues" evidence="1">
    <location>
        <begin position="23"/>
        <end position="41"/>
    </location>
</feature>
<proteinExistence type="predicted"/>
<protein>
    <submittedName>
        <fullName evidence="2">Uncharacterized protein</fullName>
    </submittedName>
</protein>
<dbReference type="EMBL" id="JH687621">
    <property type="protein sequence ID" value="EIN03347.1"/>
    <property type="molecule type" value="Genomic_DNA"/>
</dbReference>
<sequence>MPYDELSSGPNPFPSQEDSFLPSRREKDDQQSLHSRDRLELPCDAQDFDTTDSDTDSSSVTFAANPEYYNHLTTNIALWQRRSTTTPQPGDLWSILDPDDLATMSWDEWIPLVFDSPSDRNIAGYAGRDSYSWSNGPPLQTLRPAHLLQREALDAEPGPALPAPPFPNSLIPRIGCLDNGSFSILAVPVDVENPLIWTLTAPILGDVHIGIHIRMEYASTWVCGTVRSIFRLHDDCVTFFVHGIVVSSGQVVNSERVMLRVTPELARLSMRDWTRHNVTKTADVTMQADVFSSWEGPRVAMAREEDA</sequence>